<evidence type="ECO:0000313" key="4">
    <source>
        <dbReference type="Proteomes" id="UP000887568"/>
    </source>
</evidence>
<dbReference type="EnsemblMetazoa" id="XM_038220444.1">
    <property type="protein sequence ID" value="XP_038076372.1"/>
    <property type="gene ID" value="LOC119744501"/>
</dbReference>
<accession>A0A914BLN2</accession>
<organism evidence="3 4">
    <name type="scientific">Patiria miniata</name>
    <name type="common">Bat star</name>
    <name type="synonym">Asterina miniata</name>
    <dbReference type="NCBI Taxonomy" id="46514"/>
    <lineage>
        <taxon>Eukaryota</taxon>
        <taxon>Metazoa</taxon>
        <taxon>Echinodermata</taxon>
        <taxon>Eleutherozoa</taxon>
        <taxon>Asterozoa</taxon>
        <taxon>Asteroidea</taxon>
        <taxon>Valvatacea</taxon>
        <taxon>Valvatida</taxon>
        <taxon>Asterinidae</taxon>
        <taxon>Patiria</taxon>
    </lineage>
</organism>
<dbReference type="GeneID" id="119744501"/>
<sequence>MENRLMANRPSTGRTLPPLVTVPGPSAKSGAQLQTGRSFDKALRNIGQEQTYSRRILDNEKQQIKARYERLKKKASQIRSNLTPEQIAEIKGMERATPNAHSTAEAGNKVELRNHSARLTAQRGQRISLELTTAPTGSAANAYAKPPTASQKRPKSLRAESAIIVPSALAMGQKRVRKSATSAKPDFKSKEDAIPKTTGAQKPGLTKKKSAEDVRKLDTSTMTSWSASRPIPIPQTTTSDVLSKPKEGELKRDRSATFICGPLTGGNSPTKEEPSIAEMLNRPRASSAMGRLQTIPANSSTHLPTVPEEVRKVYSPVTTRKFSTPYPPTRPKSSICAPSSTQISSEHRLAPVNQALRFGRKVSSITPSSARPASRRKSCHALPSPSPVSAPVRSPPGTASVEPPAAFSCHEPKLEDVLSRSYPAKTPAAIRRISTAVSPFQESRVRKLEELREARLDDNESLALELEQRKEKLMKGLQHIGGRPQDEGKEESVQAKPEEVPTSPAKLKMEKHVDCNSNQETVEIEDKGPNTAWREEMMKIRYLRLPNDNEEVITSDMLTLATAQHKAVSKLRKMDSI</sequence>
<protein>
    <submittedName>
        <fullName evidence="3">Uncharacterized protein</fullName>
    </submittedName>
</protein>
<dbReference type="EnsemblMetazoa" id="XM_038220445.1">
    <property type="protein sequence ID" value="XP_038076373.1"/>
    <property type="gene ID" value="LOC119744501"/>
</dbReference>
<feature type="compositionally biased region" description="Basic and acidic residues" evidence="2">
    <location>
        <begin position="209"/>
        <end position="218"/>
    </location>
</feature>
<proteinExistence type="predicted"/>
<dbReference type="EnsemblMetazoa" id="XM_038220443.1">
    <property type="protein sequence ID" value="XP_038076371.1"/>
    <property type="gene ID" value="LOC119744501"/>
</dbReference>
<feature type="region of interest" description="Disordered" evidence="2">
    <location>
        <begin position="363"/>
        <end position="403"/>
    </location>
</feature>
<dbReference type="RefSeq" id="XP_038076372.1">
    <property type="nucleotide sequence ID" value="XM_038220444.1"/>
</dbReference>
<keyword evidence="1" id="KW-0175">Coiled coil</keyword>
<feature type="region of interest" description="Disordered" evidence="2">
    <location>
        <begin position="321"/>
        <end position="346"/>
    </location>
</feature>
<feature type="compositionally biased region" description="Basic and acidic residues" evidence="2">
    <location>
        <begin position="185"/>
        <end position="194"/>
    </location>
</feature>
<feature type="coiled-coil region" evidence="1">
    <location>
        <begin position="54"/>
        <end position="81"/>
    </location>
</feature>
<evidence type="ECO:0000256" key="1">
    <source>
        <dbReference type="SAM" id="Coils"/>
    </source>
</evidence>
<dbReference type="AlphaFoldDB" id="A0A914BLN2"/>
<dbReference type="Proteomes" id="UP000887568">
    <property type="component" value="Unplaced"/>
</dbReference>
<feature type="region of interest" description="Disordered" evidence="2">
    <location>
        <begin position="479"/>
        <end position="503"/>
    </location>
</feature>
<dbReference type="RefSeq" id="XP_038076373.1">
    <property type="nucleotide sequence ID" value="XM_038220445.1"/>
</dbReference>
<name>A0A914BLN2_PATMI</name>
<feature type="region of interest" description="Disordered" evidence="2">
    <location>
        <begin position="171"/>
        <end position="250"/>
    </location>
</feature>
<keyword evidence="4" id="KW-1185">Reference proteome</keyword>
<feature type="compositionally biased region" description="Basic and acidic residues" evidence="2">
    <location>
        <begin position="484"/>
        <end position="499"/>
    </location>
</feature>
<feature type="compositionally biased region" description="Low complexity" evidence="2">
    <location>
        <begin position="387"/>
        <end position="396"/>
    </location>
</feature>
<evidence type="ECO:0000256" key="2">
    <source>
        <dbReference type="SAM" id="MobiDB-lite"/>
    </source>
</evidence>
<evidence type="ECO:0000313" key="3">
    <source>
        <dbReference type="EnsemblMetazoa" id="XP_038076372.1"/>
    </source>
</evidence>
<feature type="region of interest" description="Disordered" evidence="2">
    <location>
        <begin position="1"/>
        <end position="35"/>
    </location>
</feature>
<feature type="compositionally biased region" description="Low complexity" evidence="2">
    <location>
        <begin position="363"/>
        <end position="372"/>
    </location>
</feature>
<dbReference type="OrthoDB" id="6119722at2759"/>
<reference evidence="3" key="1">
    <citation type="submission" date="2022-11" db="UniProtKB">
        <authorList>
            <consortium name="EnsemblMetazoa"/>
        </authorList>
    </citation>
    <scope>IDENTIFICATION</scope>
</reference>
<dbReference type="RefSeq" id="XP_038076371.1">
    <property type="nucleotide sequence ID" value="XM_038220443.1"/>
</dbReference>
<feature type="region of interest" description="Disordered" evidence="2">
    <location>
        <begin position="138"/>
        <end position="159"/>
    </location>
</feature>